<sequence length="146" mass="17361">MARRFQGEIYTKILGNQLLVWDTSWQSFRPVESAVWNPSTRRVEPFYGEFCMEIFDAQYGYGDLREECDKVTETADFESAVDFKNADAFWRWTNQPLTWIRDRGVTLHPCHAAPNRKEYLRVMNARARTMKRAPRQMQGTMKRARR</sequence>
<evidence type="ECO:0000313" key="1">
    <source>
        <dbReference type="EMBL" id="QHT81107.1"/>
    </source>
</evidence>
<reference evidence="1" key="1">
    <citation type="journal article" date="2020" name="Nature">
        <title>Giant virus diversity and host interactions through global metagenomics.</title>
        <authorList>
            <person name="Schulz F."/>
            <person name="Roux S."/>
            <person name="Paez-Espino D."/>
            <person name="Jungbluth S."/>
            <person name="Walsh D.A."/>
            <person name="Denef V.J."/>
            <person name="McMahon K.D."/>
            <person name="Konstantinidis K.T."/>
            <person name="Eloe-Fadrosh E.A."/>
            <person name="Kyrpides N.C."/>
            <person name="Woyke T."/>
        </authorList>
    </citation>
    <scope>NUCLEOTIDE SEQUENCE</scope>
    <source>
        <strain evidence="1">GVMAG-M-3300023184-135</strain>
    </source>
</reference>
<protein>
    <submittedName>
        <fullName evidence="1">Uncharacterized protein</fullName>
    </submittedName>
</protein>
<dbReference type="AlphaFoldDB" id="A0A6C0HL74"/>
<name>A0A6C0HL74_9ZZZZ</name>
<accession>A0A6C0HL74</accession>
<dbReference type="EMBL" id="MN739977">
    <property type="protein sequence ID" value="QHT81107.1"/>
    <property type="molecule type" value="Genomic_DNA"/>
</dbReference>
<proteinExistence type="predicted"/>
<organism evidence="1">
    <name type="scientific">viral metagenome</name>
    <dbReference type="NCBI Taxonomy" id="1070528"/>
    <lineage>
        <taxon>unclassified sequences</taxon>
        <taxon>metagenomes</taxon>
        <taxon>organismal metagenomes</taxon>
    </lineage>
</organism>